<dbReference type="PANTHER" id="PTHR43884">
    <property type="entry name" value="ACYL-COA DEHYDROGENASE"/>
    <property type="match status" value="1"/>
</dbReference>
<comment type="caution">
    <text evidence="10">The sequence shown here is derived from an EMBL/GenBank/DDBJ whole genome shotgun (WGS) entry which is preliminary data.</text>
</comment>
<dbReference type="Pfam" id="PF00441">
    <property type="entry name" value="Acyl-CoA_dh_1"/>
    <property type="match status" value="1"/>
</dbReference>
<comment type="similarity">
    <text evidence="2 6">Belongs to the acyl-CoA dehydrogenase family.</text>
</comment>
<dbReference type="PANTHER" id="PTHR43884:SF20">
    <property type="entry name" value="ACYL-COA DEHYDROGENASE FADE28"/>
    <property type="match status" value="1"/>
</dbReference>
<keyword evidence="11" id="KW-1185">Reference proteome</keyword>
<dbReference type="Proteomes" id="UP001241747">
    <property type="component" value="Unassembled WGS sequence"/>
</dbReference>
<evidence type="ECO:0000313" key="10">
    <source>
        <dbReference type="EMBL" id="MDQ0503617.1"/>
    </source>
</evidence>
<evidence type="ECO:0000256" key="5">
    <source>
        <dbReference type="ARBA" id="ARBA00023002"/>
    </source>
</evidence>
<dbReference type="InterPro" id="IPR009075">
    <property type="entry name" value="AcylCo_DH/oxidase_C"/>
</dbReference>
<evidence type="ECO:0000259" key="7">
    <source>
        <dbReference type="Pfam" id="PF00441"/>
    </source>
</evidence>
<keyword evidence="4 6" id="KW-0274">FAD</keyword>
<evidence type="ECO:0000256" key="1">
    <source>
        <dbReference type="ARBA" id="ARBA00001974"/>
    </source>
</evidence>
<feature type="domain" description="Acyl-CoA dehydrogenase/oxidase C-terminal" evidence="7">
    <location>
        <begin position="229"/>
        <end position="366"/>
    </location>
</feature>
<dbReference type="SUPFAM" id="SSF47203">
    <property type="entry name" value="Acyl-CoA dehydrogenase C-terminal domain-like"/>
    <property type="match status" value="1"/>
</dbReference>
<evidence type="ECO:0000313" key="11">
    <source>
        <dbReference type="Proteomes" id="UP001241747"/>
    </source>
</evidence>
<proteinExistence type="inferred from homology"/>
<dbReference type="InterPro" id="IPR013786">
    <property type="entry name" value="AcylCoA_DH/ox_N"/>
</dbReference>
<accession>A0ABU0L8Z4</accession>
<feature type="domain" description="Acyl-CoA dehydrogenase/oxidase N-terminal" evidence="9">
    <location>
        <begin position="6"/>
        <end position="112"/>
    </location>
</feature>
<gene>
    <name evidence="10" type="ORF">QOZ94_000387</name>
</gene>
<comment type="cofactor">
    <cofactor evidence="1 6">
        <name>FAD</name>
        <dbReference type="ChEBI" id="CHEBI:57692"/>
    </cofactor>
</comment>
<organism evidence="10 11">
    <name type="scientific">Xanthobacter agilis</name>
    <dbReference type="NCBI Taxonomy" id="47492"/>
    <lineage>
        <taxon>Bacteria</taxon>
        <taxon>Pseudomonadati</taxon>
        <taxon>Pseudomonadota</taxon>
        <taxon>Alphaproteobacteria</taxon>
        <taxon>Hyphomicrobiales</taxon>
        <taxon>Xanthobacteraceae</taxon>
        <taxon>Xanthobacter</taxon>
    </lineage>
</organism>
<name>A0ABU0L8Z4_XANAG</name>
<sequence length="378" mass="39646">MDFILNEEQTLLRDMAARFAADARARQEKTPEAPDRRWSRFAELGLLGLTLSEAHGGLGGGGVETMIVAEEMGRQLLTDPFVPTVAVAGPLIAALGEATQQAQLLPALAAGDLVVVPAFLEPEARYDLAQVATTARAEGERVVISGRKAVVLNAPEADLLLVSARASGAHGDPEGLCLYLVPTRTPGVVLRAITTLDGRPAAELTLNAVTVEATARLGPAGAALPAMEQAVDRGVAALTGEAVGAMAALFDLTAEYLRTRKQFGAPIGKFQALQHKLVDMKVALELARSVAAAAAMAVDVADAEVRRRFIAAAKVQVARSGRFIGQAAIQLHGAMGMTDEYGAGRYLKRLVVIGALHGDLAHHLERFAASTEPAGPRH</sequence>
<dbReference type="Gene3D" id="1.20.140.10">
    <property type="entry name" value="Butyryl-CoA Dehydrogenase, subunit A, domain 3"/>
    <property type="match status" value="1"/>
</dbReference>
<evidence type="ECO:0000256" key="2">
    <source>
        <dbReference type="ARBA" id="ARBA00009347"/>
    </source>
</evidence>
<dbReference type="InterPro" id="IPR006091">
    <property type="entry name" value="Acyl-CoA_Oxase/DH_mid-dom"/>
</dbReference>
<dbReference type="EMBL" id="JAUSVY010000001">
    <property type="protein sequence ID" value="MDQ0503617.1"/>
    <property type="molecule type" value="Genomic_DNA"/>
</dbReference>
<dbReference type="CDD" id="cd00567">
    <property type="entry name" value="ACAD"/>
    <property type="match status" value="1"/>
</dbReference>
<evidence type="ECO:0000256" key="3">
    <source>
        <dbReference type="ARBA" id="ARBA00022630"/>
    </source>
</evidence>
<dbReference type="RefSeq" id="WP_237346167.1">
    <property type="nucleotide sequence ID" value="NZ_JABWGX010000016.1"/>
</dbReference>
<dbReference type="SUPFAM" id="SSF56645">
    <property type="entry name" value="Acyl-CoA dehydrogenase NM domain-like"/>
    <property type="match status" value="1"/>
</dbReference>
<evidence type="ECO:0000256" key="6">
    <source>
        <dbReference type="RuleBase" id="RU362125"/>
    </source>
</evidence>
<keyword evidence="3 6" id="KW-0285">Flavoprotein</keyword>
<feature type="domain" description="Acyl-CoA oxidase/dehydrogenase middle" evidence="8">
    <location>
        <begin position="121"/>
        <end position="208"/>
    </location>
</feature>
<dbReference type="InterPro" id="IPR046373">
    <property type="entry name" value="Acyl-CoA_Oxase/DH_mid-dom_sf"/>
</dbReference>
<evidence type="ECO:0000256" key="4">
    <source>
        <dbReference type="ARBA" id="ARBA00022827"/>
    </source>
</evidence>
<dbReference type="Gene3D" id="2.40.110.10">
    <property type="entry name" value="Butyryl-CoA Dehydrogenase, subunit A, domain 2"/>
    <property type="match status" value="1"/>
</dbReference>
<evidence type="ECO:0000259" key="8">
    <source>
        <dbReference type="Pfam" id="PF02770"/>
    </source>
</evidence>
<protein>
    <submittedName>
        <fullName evidence="10">Alkylation response protein AidB-like acyl-CoA dehydrogenase</fullName>
    </submittedName>
</protein>
<dbReference type="InterPro" id="IPR037069">
    <property type="entry name" value="AcylCoA_DH/ox_N_sf"/>
</dbReference>
<dbReference type="Pfam" id="PF02770">
    <property type="entry name" value="Acyl-CoA_dh_M"/>
    <property type="match status" value="1"/>
</dbReference>
<dbReference type="Gene3D" id="1.10.540.10">
    <property type="entry name" value="Acyl-CoA dehydrogenase/oxidase, N-terminal domain"/>
    <property type="match status" value="1"/>
</dbReference>
<reference evidence="10 11" key="1">
    <citation type="submission" date="2023-07" db="EMBL/GenBank/DDBJ databases">
        <title>Genomic Encyclopedia of Type Strains, Phase IV (KMG-IV): sequencing the most valuable type-strain genomes for metagenomic binning, comparative biology and taxonomic classification.</title>
        <authorList>
            <person name="Goeker M."/>
        </authorList>
    </citation>
    <scope>NUCLEOTIDE SEQUENCE [LARGE SCALE GENOMIC DNA]</scope>
    <source>
        <strain evidence="10 11">DSM 3770</strain>
    </source>
</reference>
<evidence type="ECO:0000259" key="9">
    <source>
        <dbReference type="Pfam" id="PF02771"/>
    </source>
</evidence>
<dbReference type="Pfam" id="PF02771">
    <property type="entry name" value="Acyl-CoA_dh_N"/>
    <property type="match status" value="1"/>
</dbReference>
<dbReference type="InterPro" id="IPR036250">
    <property type="entry name" value="AcylCo_DH-like_C"/>
</dbReference>
<dbReference type="InterPro" id="IPR009100">
    <property type="entry name" value="AcylCoA_DH/oxidase_NM_dom_sf"/>
</dbReference>
<keyword evidence="5 6" id="KW-0560">Oxidoreductase</keyword>